<reference evidence="1" key="2">
    <citation type="submission" date="2020-09" db="EMBL/GenBank/DDBJ databases">
        <authorList>
            <person name="Sun Q."/>
            <person name="Sedlacek I."/>
        </authorList>
    </citation>
    <scope>NUCLEOTIDE SEQUENCE</scope>
    <source>
        <strain evidence="1">CCM 7664</strain>
    </source>
</reference>
<gene>
    <name evidence="1" type="ORF">GCM10011430_21880</name>
</gene>
<proteinExistence type="predicted"/>
<protein>
    <submittedName>
        <fullName evidence="1">Uncharacterized protein</fullName>
    </submittedName>
</protein>
<dbReference type="Proteomes" id="UP000627205">
    <property type="component" value="Unassembled WGS sequence"/>
</dbReference>
<keyword evidence="2" id="KW-1185">Reference proteome</keyword>
<dbReference type="AlphaFoldDB" id="A0A8J3AWU6"/>
<accession>A0A8J3AWU6</accession>
<name>A0A8J3AWU6_9BURK</name>
<sequence length="160" mass="17760">MIADKRPPKLFYFSERAELERSLTLGEFRLVPPPQSPLQASPANDANYLILSLAQSWDGALFEGKRDGTAYLVVHDAEAFGERLHRAVQKILPNWAGIDAAMSYGASSPLGRLFSLPKERAAEKEWRFAWRPMRNGLSAKPIVIQLGSIADIAELRIANA</sequence>
<evidence type="ECO:0000313" key="2">
    <source>
        <dbReference type="Proteomes" id="UP000627205"/>
    </source>
</evidence>
<dbReference type="RefSeq" id="WP_229724078.1">
    <property type="nucleotide sequence ID" value="NZ_BMDP01000003.1"/>
</dbReference>
<dbReference type="EMBL" id="BMDP01000003">
    <property type="protein sequence ID" value="GGI55014.1"/>
    <property type="molecule type" value="Genomic_DNA"/>
</dbReference>
<comment type="caution">
    <text evidence="1">The sequence shown here is derived from an EMBL/GenBank/DDBJ whole genome shotgun (WGS) entry which is preliminary data.</text>
</comment>
<reference evidence="1" key="1">
    <citation type="journal article" date="2014" name="Int. J. Syst. Evol. Microbiol.">
        <title>Complete genome sequence of Corynebacterium casei LMG S-19264T (=DSM 44701T), isolated from a smear-ripened cheese.</title>
        <authorList>
            <consortium name="US DOE Joint Genome Institute (JGI-PGF)"/>
            <person name="Walter F."/>
            <person name="Albersmeier A."/>
            <person name="Kalinowski J."/>
            <person name="Ruckert C."/>
        </authorList>
    </citation>
    <scope>NUCLEOTIDE SEQUENCE</scope>
    <source>
        <strain evidence="1">CCM 7664</strain>
    </source>
</reference>
<organism evidence="1 2">
    <name type="scientific">Oxalicibacterium solurbis</name>
    <dbReference type="NCBI Taxonomy" id="69280"/>
    <lineage>
        <taxon>Bacteria</taxon>
        <taxon>Pseudomonadati</taxon>
        <taxon>Pseudomonadota</taxon>
        <taxon>Betaproteobacteria</taxon>
        <taxon>Burkholderiales</taxon>
        <taxon>Oxalobacteraceae</taxon>
        <taxon>Oxalicibacterium</taxon>
    </lineage>
</organism>
<evidence type="ECO:0000313" key="1">
    <source>
        <dbReference type="EMBL" id="GGI55014.1"/>
    </source>
</evidence>